<feature type="transmembrane region" description="Helical" evidence="6">
    <location>
        <begin position="144"/>
        <end position="166"/>
    </location>
</feature>
<dbReference type="InterPro" id="IPR036259">
    <property type="entry name" value="MFS_trans_sf"/>
</dbReference>
<keyword evidence="5 6" id="KW-0472">Membrane</keyword>
<sequence>MSDIGSQKNVLSSSPVTKATQTVRIVIIALLLDLLAFTIILPLFPRLLQDYREREGDDTTLLSWSLHQIYIFKQLIGGESKNPKWDLVLLGGALGSLYSFLQFVSSPLIGTLSDRYGRRNILLVTMIGNILSTLIWLFSKSFGLFVLSRIIAGLSEGNIQLSIAIISDVTSKESRSKGLALVGIAFSVSFTIGPAIGAFFSSKDLSQTFPQLVKWGLNPYSMPALVALILLSVETLYLYLFLPETVNLYHKSQILQPSDTKHQISNSSSFSYHQTNTVSQRLSNLRNLNWIHFLFLFFFSGMEFTLTFLTFDLFNFTNMQNGTLLGYIGILSSILQGGYVRRMAHVVGEKRLVVQGVLCCAISLTIIAALTKTSNGIMWLYLGATFLAITSATVVTCLNSIASMQCDDYDDNDQNLSSVSTNDNNEINSGNITRIAKGQALGVYRSLGQLGRSAGPIMSCGLYWMAGSEKCYGIGAFSMLIILGIVIIKVPYIPTKKQKSE</sequence>
<dbReference type="GO" id="GO:0022857">
    <property type="term" value="F:transmembrane transporter activity"/>
    <property type="evidence" value="ECO:0007669"/>
    <property type="project" value="InterPro"/>
</dbReference>
<dbReference type="InterPro" id="IPR011701">
    <property type="entry name" value="MFS"/>
</dbReference>
<evidence type="ECO:0000256" key="2">
    <source>
        <dbReference type="ARBA" id="ARBA00022448"/>
    </source>
</evidence>
<feature type="transmembrane region" description="Helical" evidence="6">
    <location>
        <begin position="323"/>
        <end position="340"/>
    </location>
</feature>
<protein>
    <submittedName>
        <fullName evidence="8">Major facilitator superfamily domain-containing protein</fullName>
    </submittedName>
</protein>
<dbReference type="Gene3D" id="1.20.1250.20">
    <property type="entry name" value="MFS general substrate transporter like domains"/>
    <property type="match status" value="1"/>
</dbReference>
<feature type="transmembrane region" description="Helical" evidence="6">
    <location>
        <begin position="290"/>
        <end position="311"/>
    </location>
</feature>
<name>A0A397VW65_9GLOM</name>
<dbReference type="OrthoDB" id="196650at2759"/>
<feature type="transmembrane region" description="Helical" evidence="6">
    <location>
        <begin position="121"/>
        <end position="138"/>
    </location>
</feature>
<evidence type="ECO:0000259" key="7">
    <source>
        <dbReference type="PROSITE" id="PS50850"/>
    </source>
</evidence>
<feature type="transmembrane region" description="Helical" evidence="6">
    <location>
        <begin position="472"/>
        <end position="492"/>
    </location>
</feature>
<evidence type="ECO:0000313" key="9">
    <source>
        <dbReference type="Proteomes" id="UP000266673"/>
    </source>
</evidence>
<accession>A0A397VW65</accession>
<proteinExistence type="predicted"/>
<comment type="caution">
    <text evidence="8">The sequence shown here is derived from an EMBL/GenBank/DDBJ whole genome shotgun (WGS) entry which is preliminary data.</text>
</comment>
<dbReference type="PANTHER" id="PTHR23504">
    <property type="entry name" value="MAJOR FACILITATOR SUPERFAMILY DOMAIN-CONTAINING PROTEIN 10"/>
    <property type="match status" value="1"/>
</dbReference>
<dbReference type="PANTHER" id="PTHR23504:SF31">
    <property type="entry name" value="MAJOR FACILITATOR SUPERFAMILY DOMAIN-CONTAINING PROTEIN 10"/>
    <property type="match status" value="1"/>
</dbReference>
<keyword evidence="9" id="KW-1185">Reference proteome</keyword>
<reference evidence="8 9" key="1">
    <citation type="submission" date="2018-06" db="EMBL/GenBank/DDBJ databases">
        <title>Comparative genomics reveals the genomic features of Rhizophagus irregularis, R. cerebriforme, R. diaphanum and Gigaspora rosea, and their symbiotic lifestyle signature.</title>
        <authorList>
            <person name="Morin E."/>
            <person name="San Clemente H."/>
            <person name="Chen E.C.H."/>
            <person name="De La Providencia I."/>
            <person name="Hainaut M."/>
            <person name="Kuo A."/>
            <person name="Kohler A."/>
            <person name="Murat C."/>
            <person name="Tang N."/>
            <person name="Roy S."/>
            <person name="Loubradou J."/>
            <person name="Henrissat B."/>
            <person name="Grigoriev I.V."/>
            <person name="Corradi N."/>
            <person name="Roux C."/>
            <person name="Martin F.M."/>
        </authorList>
    </citation>
    <scope>NUCLEOTIDE SEQUENCE [LARGE SCALE GENOMIC DNA]</scope>
    <source>
        <strain evidence="8 9">DAOM 194757</strain>
    </source>
</reference>
<organism evidence="8 9">
    <name type="scientific">Gigaspora rosea</name>
    <dbReference type="NCBI Taxonomy" id="44941"/>
    <lineage>
        <taxon>Eukaryota</taxon>
        <taxon>Fungi</taxon>
        <taxon>Fungi incertae sedis</taxon>
        <taxon>Mucoromycota</taxon>
        <taxon>Glomeromycotina</taxon>
        <taxon>Glomeromycetes</taxon>
        <taxon>Diversisporales</taxon>
        <taxon>Gigasporaceae</taxon>
        <taxon>Gigaspora</taxon>
    </lineage>
</organism>
<gene>
    <name evidence="8" type="ORF">C2G38_1954288</name>
</gene>
<dbReference type="FunFam" id="1.20.1250.20:FF:000223">
    <property type="entry name" value="Major facilitator superfamily domain-containing protein"/>
    <property type="match status" value="1"/>
</dbReference>
<evidence type="ECO:0000256" key="6">
    <source>
        <dbReference type="SAM" id="Phobius"/>
    </source>
</evidence>
<feature type="transmembrane region" description="Helical" evidence="6">
    <location>
        <begin position="178"/>
        <end position="200"/>
    </location>
</feature>
<evidence type="ECO:0000256" key="5">
    <source>
        <dbReference type="ARBA" id="ARBA00023136"/>
    </source>
</evidence>
<dbReference type="Proteomes" id="UP000266673">
    <property type="component" value="Unassembled WGS sequence"/>
</dbReference>
<dbReference type="Pfam" id="PF07690">
    <property type="entry name" value="MFS_1"/>
    <property type="match status" value="1"/>
</dbReference>
<dbReference type="EMBL" id="QKWP01000120">
    <property type="protein sequence ID" value="RIB26840.1"/>
    <property type="molecule type" value="Genomic_DNA"/>
</dbReference>
<keyword evidence="3 6" id="KW-0812">Transmembrane</keyword>
<feature type="transmembrane region" description="Helical" evidence="6">
    <location>
        <begin position="220"/>
        <end position="242"/>
    </location>
</feature>
<dbReference type="AlphaFoldDB" id="A0A397VW65"/>
<dbReference type="SUPFAM" id="SSF103473">
    <property type="entry name" value="MFS general substrate transporter"/>
    <property type="match status" value="1"/>
</dbReference>
<dbReference type="STRING" id="44941.A0A397VW65"/>
<dbReference type="GO" id="GO:0016020">
    <property type="term" value="C:membrane"/>
    <property type="evidence" value="ECO:0007669"/>
    <property type="project" value="UniProtKB-SubCell"/>
</dbReference>
<dbReference type="InterPro" id="IPR005829">
    <property type="entry name" value="Sugar_transporter_CS"/>
</dbReference>
<feature type="domain" description="Major facilitator superfamily (MFS) profile" evidence="7">
    <location>
        <begin position="22"/>
        <end position="496"/>
    </location>
</feature>
<keyword evidence="2" id="KW-0813">Transport</keyword>
<feature type="transmembrane region" description="Helical" evidence="6">
    <location>
        <begin position="87"/>
        <end position="109"/>
    </location>
</feature>
<dbReference type="PROSITE" id="PS00216">
    <property type="entry name" value="SUGAR_TRANSPORT_1"/>
    <property type="match status" value="1"/>
</dbReference>
<comment type="subcellular location">
    <subcellularLocation>
        <location evidence="1">Membrane</location>
        <topology evidence="1">Multi-pass membrane protein</topology>
    </subcellularLocation>
</comment>
<dbReference type="InterPro" id="IPR020846">
    <property type="entry name" value="MFS_dom"/>
</dbReference>
<evidence type="ECO:0000256" key="3">
    <source>
        <dbReference type="ARBA" id="ARBA00022692"/>
    </source>
</evidence>
<evidence type="ECO:0000256" key="1">
    <source>
        <dbReference type="ARBA" id="ARBA00004141"/>
    </source>
</evidence>
<dbReference type="PROSITE" id="PS50850">
    <property type="entry name" value="MFS"/>
    <property type="match status" value="1"/>
</dbReference>
<keyword evidence="4 6" id="KW-1133">Transmembrane helix</keyword>
<feature type="transmembrane region" description="Helical" evidence="6">
    <location>
        <begin position="352"/>
        <end position="371"/>
    </location>
</feature>
<feature type="transmembrane region" description="Helical" evidence="6">
    <location>
        <begin position="377"/>
        <end position="398"/>
    </location>
</feature>
<feature type="transmembrane region" description="Helical" evidence="6">
    <location>
        <begin position="21"/>
        <end position="44"/>
    </location>
</feature>
<evidence type="ECO:0000313" key="8">
    <source>
        <dbReference type="EMBL" id="RIB26840.1"/>
    </source>
</evidence>
<evidence type="ECO:0000256" key="4">
    <source>
        <dbReference type="ARBA" id="ARBA00022989"/>
    </source>
</evidence>